<dbReference type="OrthoDB" id="9794684at2"/>
<dbReference type="CDD" id="cd06261">
    <property type="entry name" value="TM_PBP2"/>
    <property type="match status" value="1"/>
</dbReference>
<evidence type="ECO:0000259" key="8">
    <source>
        <dbReference type="PROSITE" id="PS50928"/>
    </source>
</evidence>
<gene>
    <name evidence="9" type="ORF">DP939_20870</name>
</gene>
<dbReference type="Gene3D" id="1.10.3720.10">
    <property type="entry name" value="MetI-like"/>
    <property type="match status" value="1"/>
</dbReference>
<evidence type="ECO:0000256" key="7">
    <source>
        <dbReference type="RuleBase" id="RU363032"/>
    </source>
</evidence>
<feature type="transmembrane region" description="Helical" evidence="7">
    <location>
        <begin position="12"/>
        <end position="29"/>
    </location>
</feature>
<keyword evidence="10" id="KW-1185">Reference proteome</keyword>
<dbReference type="Proteomes" id="UP000253303">
    <property type="component" value="Unassembled WGS sequence"/>
</dbReference>
<feature type="domain" description="ABC transmembrane type-1" evidence="8">
    <location>
        <begin position="67"/>
        <end position="268"/>
    </location>
</feature>
<feature type="transmembrane region" description="Helical" evidence="7">
    <location>
        <begin position="187"/>
        <end position="212"/>
    </location>
</feature>
<comment type="caution">
    <text evidence="9">The sequence shown here is derived from an EMBL/GenBank/DDBJ whole genome shotgun (WGS) entry which is preliminary data.</text>
</comment>
<feature type="transmembrane region" description="Helical" evidence="7">
    <location>
        <begin position="104"/>
        <end position="124"/>
    </location>
</feature>
<comment type="subcellular location">
    <subcellularLocation>
        <location evidence="1 7">Cell membrane</location>
        <topology evidence="1 7">Multi-pass membrane protein</topology>
    </subcellularLocation>
</comment>
<evidence type="ECO:0000313" key="10">
    <source>
        <dbReference type="Proteomes" id="UP000253303"/>
    </source>
</evidence>
<name>A0A366LYE0_9ACTN</name>
<feature type="transmembrane region" description="Helical" evidence="7">
    <location>
        <begin position="247"/>
        <end position="268"/>
    </location>
</feature>
<keyword evidence="6 7" id="KW-0472">Membrane</keyword>
<evidence type="ECO:0000256" key="3">
    <source>
        <dbReference type="ARBA" id="ARBA00022475"/>
    </source>
</evidence>
<evidence type="ECO:0000313" key="9">
    <source>
        <dbReference type="EMBL" id="RBQ18324.1"/>
    </source>
</evidence>
<dbReference type="GO" id="GO:0055085">
    <property type="term" value="P:transmembrane transport"/>
    <property type="evidence" value="ECO:0007669"/>
    <property type="project" value="InterPro"/>
</dbReference>
<dbReference type="Pfam" id="PF00528">
    <property type="entry name" value="BPD_transp_1"/>
    <property type="match status" value="1"/>
</dbReference>
<dbReference type="RefSeq" id="WP_113982403.1">
    <property type="nucleotide sequence ID" value="NZ_QMEY01000008.1"/>
</dbReference>
<dbReference type="PROSITE" id="PS50928">
    <property type="entry name" value="ABC_TM1"/>
    <property type="match status" value="1"/>
</dbReference>
<proteinExistence type="inferred from homology"/>
<dbReference type="PANTHER" id="PTHR43744">
    <property type="entry name" value="ABC TRANSPORTER PERMEASE PROTEIN MG189-RELATED-RELATED"/>
    <property type="match status" value="1"/>
</dbReference>
<dbReference type="PANTHER" id="PTHR43744:SF12">
    <property type="entry name" value="ABC TRANSPORTER PERMEASE PROTEIN MG189-RELATED"/>
    <property type="match status" value="1"/>
</dbReference>
<dbReference type="InterPro" id="IPR000515">
    <property type="entry name" value="MetI-like"/>
</dbReference>
<evidence type="ECO:0000256" key="2">
    <source>
        <dbReference type="ARBA" id="ARBA00022448"/>
    </source>
</evidence>
<evidence type="ECO:0000256" key="4">
    <source>
        <dbReference type="ARBA" id="ARBA00022692"/>
    </source>
</evidence>
<keyword evidence="3" id="KW-1003">Cell membrane</keyword>
<dbReference type="AlphaFoldDB" id="A0A366LYE0"/>
<organism evidence="9 10">
    <name type="scientific">Spongiactinospora rosea</name>
    <dbReference type="NCBI Taxonomy" id="2248750"/>
    <lineage>
        <taxon>Bacteria</taxon>
        <taxon>Bacillati</taxon>
        <taxon>Actinomycetota</taxon>
        <taxon>Actinomycetes</taxon>
        <taxon>Streptosporangiales</taxon>
        <taxon>Streptosporangiaceae</taxon>
        <taxon>Spongiactinospora</taxon>
    </lineage>
</organism>
<dbReference type="SUPFAM" id="SSF161098">
    <property type="entry name" value="MetI-like"/>
    <property type="match status" value="1"/>
</dbReference>
<evidence type="ECO:0000256" key="6">
    <source>
        <dbReference type="ARBA" id="ARBA00023136"/>
    </source>
</evidence>
<dbReference type="GO" id="GO:0005886">
    <property type="term" value="C:plasma membrane"/>
    <property type="evidence" value="ECO:0007669"/>
    <property type="project" value="UniProtKB-SubCell"/>
</dbReference>
<feature type="transmembrane region" description="Helical" evidence="7">
    <location>
        <begin position="67"/>
        <end position="92"/>
    </location>
</feature>
<dbReference type="InterPro" id="IPR035906">
    <property type="entry name" value="MetI-like_sf"/>
</dbReference>
<evidence type="ECO:0000256" key="5">
    <source>
        <dbReference type="ARBA" id="ARBA00022989"/>
    </source>
</evidence>
<feature type="transmembrane region" description="Helical" evidence="7">
    <location>
        <begin position="144"/>
        <end position="166"/>
    </location>
</feature>
<keyword evidence="5 7" id="KW-1133">Transmembrane helix</keyword>
<protein>
    <submittedName>
        <fullName evidence="9">Carbohydrate ABC transporter permease</fullName>
    </submittedName>
</protein>
<sequence>MGGLLGHGTRVLLWMWAAFNVFLFGWIALTSLKSSREVFGSPLELPAGPQWSNYDSAWSVSQLGQGFFNSIVIVAAATLTTIALAAPAAYVLTRTGRRTGGPVTTFFAVGMGIPMQAVIIPVFILAQKVSLFFYGAFGWWDDRISLYAIYVAMSLPFCVFLLTGFFRTLPGEMEEAAALDGAGGLRIFTTIMLPLAQPGLITALILTAVSLWNETLLALMLIAENDRYTLPQALLGLYQTMQYTSNWGGLFAGVVIVVLPIVAVYVWLGHRIIEGMTVGAGK</sequence>
<accession>A0A366LYE0</accession>
<keyword evidence="2 7" id="KW-0813">Transport</keyword>
<evidence type="ECO:0000256" key="1">
    <source>
        <dbReference type="ARBA" id="ARBA00004651"/>
    </source>
</evidence>
<comment type="similarity">
    <text evidence="7">Belongs to the binding-protein-dependent transport system permease family.</text>
</comment>
<dbReference type="EMBL" id="QMEY01000008">
    <property type="protein sequence ID" value="RBQ18324.1"/>
    <property type="molecule type" value="Genomic_DNA"/>
</dbReference>
<keyword evidence="4 7" id="KW-0812">Transmembrane</keyword>
<reference evidence="9 10" key="1">
    <citation type="submission" date="2018-06" db="EMBL/GenBank/DDBJ databases">
        <title>Sphaerisporangium craniellae sp. nov., isolated from a marine sponge in the South China Sea.</title>
        <authorList>
            <person name="Li L."/>
        </authorList>
    </citation>
    <scope>NUCLEOTIDE SEQUENCE [LARGE SCALE GENOMIC DNA]</scope>
    <source>
        <strain evidence="9 10">LHW63015</strain>
    </source>
</reference>